<evidence type="ECO:0000313" key="5">
    <source>
        <dbReference type="Proteomes" id="UP000256869"/>
    </source>
</evidence>
<evidence type="ECO:0000256" key="1">
    <source>
        <dbReference type="ARBA" id="ARBA00004328"/>
    </source>
</evidence>
<organism evidence="4 5">
    <name type="scientific">Cohnella lupini</name>
    <dbReference type="NCBI Taxonomy" id="1294267"/>
    <lineage>
        <taxon>Bacteria</taxon>
        <taxon>Bacillati</taxon>
        <taxon>Bacillota</taxon>
        <taxon>Bacilli</taxon>
        <taxon>Bacillales</taxon>
        <taxon>Paenibacillaceae</taxon>
        <taxon>Cohnella</taxon>
    </lineage>
</organism>
<feature type="domain" description="Phage capsid-like C-terminal" evidence="3">
    <location>
        <begin position="132"/>
        <end position="390"/>
    </location>
</feature>
<dbReference type="Gene3D" id="3.30.2400.10">
    <property type="entry name" value="Major capsid protein gp5"/>
    <property type="match status" value="1"/>
</dbReference>
<dbReference type="Proteomes" id="UP000256869">
    <property type="component" value="Unassembled WGS sequence"/>
</dbReference>
<comment type="caution">
    <text evidence="4">The sequence shown here is derived from an EMBL/GenBank/DDBJ whole genome shotgun (WGS) entry which is preliminary data.</text>
</comment>
<evidence type="ECO:0000313" key="4">
    <source>
        <dbReference type="EMBL" id="RED54791.1"/>
    </source>
</evidence>
<accession>A0A3D9HZJ4</accession>
<dbReference type="SUPFAM" id="SSF56563">
    <property type="entry name" value="Major capsid protein gp5"/>
    <property type="match status" value="1"/>
</dbReference>
<protein>
    <submittedName>
        <fullName evidence="4">HK97 family phage major capsid protein</fullName>
    </submittedName>
</protein>
<comment type="subcellular location">
    <subcellularLocation>
        <location evidence="1">Virion</location>
    </subcellularLocation>
</comment>
<keyword evidence="2" id="KW-0175">Coiled coil</keyword>
<name>A0A3D9HZJ4_9BACL</name>
<proteinExistence type="predicted"/>
<dbReference type="Pfam" id="PF05065">
    <property type="entry name" value="Phage_capsid"/>
    <property type="match status" value="1"/>
</dbReference>
<dbReference type="NCBIfam" id="TIGR01554">
    <property type="entry name" value="major_cap_HK97"/>
    <property type="match status" value="1"/>
</dbReference>
<keyword evidence="5" id="KW-1185">Reference proteome</keyword>
<reference evidence="4 5" key="1">
    <citation type="submission" date="2018-07" db="EMBL/GenBank/DDBJ databases">
        <title>Genomic Encyclopedia of Type Strains, Phase III (KMG-III): the genomes of soil and plant-associated and newly described type strains.</title>
        <authorList>
            <person name="Whitman W."/>
        </authorList>
    </citation>
    <scope>NUCLEOTIDE SEQUENCE [LARGE SCALE GENOMIC DNA]</scope>
    <source>
        <strain evidence="4 5">CECT 8236</strain>
    </source>
</reference>
<evidence type="ECO:0000256" key="2">
    <source>
        <dbReference type="SAM" id="Coils"/>
    </source>
</evidence>
<dbReference type="InterPro" id="IPR054612">
    <property type="entry name" value="Phage_capsid-like_C"/>
</dbReference>
<dbReference type="RefSeq" id="WP_115995152.1">
    <property type="nucleotide sequence ID" value="NZ_QRDY01000021.1"/>
</dbReference>
<gene>
    <name evidence="4" type="ORF">DFP95_12147</name>
</gene>
<dbReference type="EMBL" id="QRDY01000021">
    <property type="protein sequence ID" value="RED54791.1"/>
    <property type="molecule type" value="Genomic_DNA"/>
</dbReference>
<sequence>MKMTHKQAAELKREKTELEQKRLALKDKVKNHRDVTTEELNATVDQLRTLAEQIDEINVQLADAPEAEKRGGMGVKTIELNEENFRSSDKYRDAFFRSYITRSVSTEDAEIMDLGKRAITDMNGGSVTSGAAFLVPQTTLNVIQSVITKYGQVYAAVTKYGFTGDVTLPIGTAGATTDNGDGTVTLNFAFTEARIAQSAVVATIKVKNLLLKNSISALETFLATEMGKYLGVYLDNAVINGDGAGGSFTGIVPAITVAPSQKQTYSAMDWGKLMDIEGDVDSPYGDDAVFIMRRKTFFNRFRKMTDAGGAPITTTIPVVTGNGKTKFFLDGHEVMFTTAMALDDILFGDIKQYIVNESQDIVIESSSVGDNSFGKDETMWRGKVYSGGTPMFAKETFTLWGYSAV</sequence>
<dbReference type="OrthoDB" id="1887172at2"/>
<evidence type="ECO:0000259" key="3">
    <source>
        <dbReference type="Pfam" id="PF05065"/>
    </source>
</evidence>
<dbReference type="InterPro" id="IPR024455">
    <property type="entry name" value="Phage_capsid"/>
</dbReference>
<dbReference type="AlphaFoldDB" id="A0A3D9HZJ4"/>
<feature type="coiled-coil region" evidence="2">
    <location>
        <begin position="1"/>
        <end position="60"/>
    </location>
</feature>
<dbReference type="Gene3D" id="3.30.2320.10">
    <property type="entry name" value="hypothetical protein PF0899 domain"/>
    <property type="match status" value="1"/>
</dbReference>